<comment type="caution">
    <text evidence="2">The sequence shown here is derived from an EMBL/GenBank/DDBJ whole genome shotgun (WGS) entry which is preliminary data.</text>
</comment>
<dbReference type="AlphaFoldDB" id="B0MHB6"/>
<dbReference type="HOGENOM" id="CLU_3303734_0_0_9"/>
<dbReference type="EMBL" id="ABAX03000024">
    <property type="protein sequence ID" value="EDR96255.1"/>
    <property type="molecule type" value="Genomic_DNA"/>
</dbReference>
<proteinExistence type="predicted"/>
<dbReference type="STRING" id="411490.ANACAC_02878"/>
<evidence type="ECO:0000256" key="1">
    <source>
        <dbReference type="SAM" id="Phobius"/>
    </source>
</evidence>
<reference evidence="2" key="1">
    <citation type="submission" date="2007-11" db="EMBL/GenBank/DDBJ databases">
        <authorList>
            <person name="Fulton L."/>
            <person name="Clifton S."/>
            <person name="Fulton B."/>
            <person name="Xu J."/>
            <person name="Minx P."/>
            <person name="Pepin K.H."/>
            <person name="Johnson M."/>
            <person name="Thiruvilangam P."/>
            <person name="Bhonagiri V."/>
            <person name="Nash W.E."/>
            <person name="Mardis E.R."/>
            <person name="Wilson R.K."/>
        </authorList>
    </citation>
    <scope>NUCLEOTIDE SEQUENCE [LARGE SCALE GENOMIC DNA]</scope>
    <source>
        <strain evidence="2">DSM 14662</strain>
    </source>
</reference>
<reference evidence="2" key="2">
    <citation type="submission" date="2013-11" db="EMBL/GenBank/DDBJ databases">
        <title>Draft genome sequence of Anaerostipes caccae (DSM 14662).</title>
        <authorList>
            <person name="Sudarsanam P."/>
            <person name="Ley R."/>
            <person name="Guruge J."/>
            <person name="Turnbaugh P.J."/>
            <person name="Mahowald M."/>
            <person name="Liep D."/>
            <person name="Gordon J."/>
        </authorList>
    </citation>
    <scope>NUCLEOTIDE SEQUENCE</scope>
    <source>
        <strain evidence="2">DSM 14662</strain>
    </source>
</reference>
<sequence length="39" mass="4636">MVKIKRSFYAEGSFCLFMAGVIMWQKNQNLRRHSRQGCI</sequence>
<organism evidence="2 3">
    <name type="scientific">Anaerostipes caccae (strain DSM 14662 / CCUG 47493 / JCM 13470 / NCIMB 13811 / L1-92)</name>
    <dbReference type="NCBI Taxonomy" id="411490"/>
    <lineage>
        <taxon>Bacteria</taxon>
        <taxon>Bacillati</taxon>
        <taxon>Bacillota</taxon>
        <taxon>Clostridia</taxon>
        <taxon>Lachnospirales</taxon>
        <taxon>Lachnospiraceae</taxon>
        <taxon>Anaerostipes</taxon>
    </lineage>
</organism>
<keyword evidence="1" id="KW-0812">Transmembrane</keyword>
<keyword evidence="3" id="KW-1185">Reference proteome</keyword>
<evidence type="ECO:0000313" key="3">
    <source>
        <dbReference type="Proteomes" id="UP000004935"/>
    </source>
</evidence>
<dbReference type="Proteomes" id="UP000004935">
    <property type="component" value="Unassembled WGS sequence"/>
</dbReference>
<feature type="transmembrane region" description="Helical" evidence="1">
    <location>
        <begin position="6"/>
        <end position="24"/>
    </location>
</feature>
<keyword evidence="1" id="KW-1133">Transmembrane helix</keyword>
<protein>
    <submittedName>
        <fullName evidence="2">Uncharacterized protein</fullName>
    </submittedName>
</protein>
<evidence type="ECO:0000313" key="2">
    <source>
        <dbReference type="EMBL" id="EDR96255.1"/>
    </source>
</evidence>
<accession>B0MHB6</accession>
<gene>
    <name evidence="2" type="ORF">ANACAC_02878</name>
</gene>
<keyword evidence="1" id="KW-0472">Membrane</keyword>
<name>B0MHB6_ANACD</name>